<dbReference type="EnsemblPlants" id="ONIVA07G08630.1">
    <property type="protein sequence ID" value="ONIVA07G08630.1"/>
    <property type="gene ID" value="ONIVA07G08630"/>
</dbReference>
<dbReference type="HOGENOM" id="CLU_1484295_0_0_1"/>
<accession>A0A0E0HZ40</accession>
<keyword evidence="3" id="KW-1185">Reference proteome</keyword>
<name>A0A0E0HZ40_ORYNI</name>
<proteinExistence type="predicted"/>
<organism evidence="2">
    <name type="scientific">Oryza nivara</name>
    <name type="common">Indian wild rice</name>
    <name type="synonym">Oryza sativa f. spontanea</name>
    <dbReference type="NCBI Taxonomy" id="4536"/>
    <lineage>
        <taxon>Eukaryota</taxon>
        <taxon>Viridiplantae</taxon>
        <taxon>Streptophyta</taxon>
        <taxon>Embryophyta</taxon>
        <taxon>Tracheophyta</taxon>
        <taxon>Spermatophyta</taxon>
        <taxon>Magnoliopsida</taxon>
        <taxon>Liliopsida</taxon>
        <taxon>Poales</taxon>
        <taxon>Poaceae</taxon>
        <taxon>BOP clade</taxon>
        <taxon>Oryzoideae</taxon>
        <taxon>Oryzeae</taxon>
        <taxon>Oryzinae</taxon>
        <taxon>Oryza</taxon>
    </lineage>
</organism>
<dbReference type="AlphaFoldDB" id="A0A0E0HZ40"/>
<reference evidence="2" key="1">
    <citation type="submission" date="2015-04" db="UniProtKB">
        <authorList>
            <consortium name="EnsemblPlants"/>
        </authorList>
    </citation>
    <scope>IDENTIFICATION</scope>
    <source>
        <strain evidence="2">SL10</strain>
    </source>
</reference>
<dbReference type="STRING" id="4536.A0A0E0HZ40"/>
<dbReference type="Proteomes" id="UP000006591">
    <property type="component" value="Chromosome 7"/>
</dbReference>
<evidence type="ECO:0000313" key="3">
    <source>
        <dbReference type="Proteomes" id="UP000006591"/>
    </source>
</evidence>
<feature type="compositionally biased region" description="Basic and acidic residues" evidence="1">
    <location>
        <begin position="24"/>
        <end position="38"/>
    </location>
</feature>
<evidence type="ECO:0000313" key="2">
    <source>
        <dbReference type="EnsemblPlants" id="ONIVA07G08630.1"/>
    </source>
</evidence>
<reference evidence="2" key="2">
    <citation type="submission" date="2018-04" db="EMBL/GenBank/DDBJ databases">
        <title>OnivRS2 (Oryza nivara Reference Sequence Version 2).</title>
        <authorList>
            <person name="Zhang J."/>
            <person name="Kudrna D."/>
            <person name="Lee S."/>
            <person name="Talag J."/>
            <person name="Rajasekar S."/>
            <person name="Welchert J."/>
            <person name="Hsing Y.-I."/>
            <person name="Wing R.A."/>
        </authorList>
    </citation>
    <scope>NUCLEOTIDE SEQUENCE [LARGE SCALE GENOMIC DNA]</scope>
    <source>
        <strain evidence="2">SL10</strain>
    </source>
</reference>
<dbReference type="Gramene" id="ONIVA07G08630.1">
    <property type="protein sequence ID" value="ONIVA07G08630.1"/>
    <property type="gene ID" value="ONIVA07G08630"/>
</dbReference>
<sequence>MDQGGEAWGGGGETDELARSAIAREKVGGGRTEREEVGPTRVGRGGRRACLLHPARATRKDTGMLAVAELAALRHENLASLRAYFYFVGAGALSSLLHDSNGAVRHACLGFTSRVRIAQADPNGVAFIHGDGVVLLKMLTGKLPANTVPGFDGIDLSQWVRRGAGVDGRGVRRQHRRLGMRR</sequence>
<feature type="region of interest" description="Disordered" evidence="1">
    <location>
        <begin position="24"/>
        <end position="45"/>
    </location>
</feature>
<protein>
    <submittedName>
        <fullName evidence="2">Uncharacterized protein</fullName>
    </submittedName>
</protein>
<evidence type="ECO:0000256" key="1">
    <source>
        <dbReference type="SAM" id="MobiDB-lite"/>
    </source>
</evidence>